<dbReference type="Pfam" id="PF08338">
    <property type="entry name" value="DUF1731"/>
    <property type="match status" value="1"/>
</dbReference>
<dbReference type="HOGENOM" id="CLU_047373_0_0_10"/>
<dbReference type="SUPFAM" id="SSF51735">
    <property type="entry name" value="NAD(P)-binding Rossmann-fold domains"/>
    <property type="match status" value="1"/>
</dbReference>
<dbReference type="eggNOG" id="COG1090">
    <property type="taxonomic scope" value="Bacteria"/>
</dbReference>
<dbReference type="Gene3D" id="3.40.50.720">
    <property type="entry name" value="NAD(P)-binding Rossmann-like Domain"/>
    <property type="match status" value="1"/>
</dbReference>
<dbReference type="AlphaFoldDB" id="H1XZR3"/>
<dbReference type="EMBL" id="CM001403">
    <property type="protein sequence ID" value="EHQ27755.1"/>
    <property type="molecule type" value="Genomic_DNA"/>
</dbReference>
<accession>H1XZR3</accession>
<organism evidence="4 5">
    <name type="scientific">Mucilaginibacter paludis DSM 18603</name>
    <dbReference type="NCBI Taxonomy" id="714943"/>
    <lineage>
        <taxon>Bacteria</taxon>
        <taxon>Pseudomonadati</taxon>
        <taxon>Bacteroidota</taxon>
        <taxon>Sphingobacteriia</taxon>
        <taxon>Sphingobacteriales</taxon>
        <taxon>Sphingobacteriaceae</taxon>
        <taxon>Mucilaginibacter</taxon>
    </lineage>
</organism>
<dbReference type="InterPro" id="IPR013549">
    <property type="entry name" value="DUF1731"/>
</dbReference>
<evidence type="ECO:0000259" key="3">
    <source>
        <dbReference type="Pfam" id="PF08338"/>
    </source>
</evidence>
<dbReference type="PANTHER" id="PTHR11092:SF0">
    <property type="entry name" value="EPIMERASE FAMILY PROTEIN SDR39U1"/>
    <property type="match status" value="1"/>
</dbReference>
<name>H1XZR3_9SPHI</name>
<dbReference type="RefSeq" id="WP_008508326.1">
    <property type="nucleotide sequence ID" value="NZ_CM001403.1"/>
</dbReference>
<dbReference type="Pfam" id="PF01370">
    <property type="entry name" value="Epimerase"/>
    <property type="match status" value="1"/>
</dbReference>
<dbReference type="STRING" id="714943.Mucpa_3657"/>
<dbReference type="InterPro" id="IPR010099">
    <property type="entry name" value="SDR39U1"/>
</dbReference>
<dbReference type="InterPro" id="IPR001509">
    <property type="entry name" value="Epimerase_deHydtase"/>
</dbReference>
<protein>
    <recommendedName>
        <fullName evidence="6">NAD-dependent epimerase/dehydratase</fullName>
    </recommendedName>
</protein>
<evidence type="ECO:0000313" key="4">
    <source>
        <dbReference type="EMBL" id="EHQ27755.1"/>
    </source>
</evidence>
<evidence type="ECO:0000259" key="2">
    <source>
        <dbReference type="Pfam" id="PF01370"/>
    </source>
</evidence>
<feature type="domain" description="DUF1731" evidence="3">
    <location>
        <begin position="245"/>
        <end position="293"/>
    </location>
</feature>
<dbReference type="Proteomes" id="UP000002774">
    <property type="component" value="Chromosome"/>
</dbReference>
<evidence type="ECO:0000313" key="5">
    <source>
        <dbReference type="Proteomes" id="UP000002774"/>
    </source>
</evidence>
<dbReference type="OrthoDB" id="9801773at2"/>
<gene>
    <name evidence="4" type="ORF">Mucpa_3657</name>
</gene>
<feature type="domain" description="NAD-dependent epimerase/dehydratase" evidence="2">
    <location>
        <begin position="5"/>
        <end position="121"/>
    </location>
</feature>
<comment type="similarity">
    <text evidence="1">Belongs to the NAD(P)-dependent epimerase/dehydratase family. SDR39U1 subfamily.</text>
</comment>
<dbReference type="CDD" id="cd05242">
    <property type="entry name" value="SDR_a8"/>
    <property type="match status" value="1"/>
</dbReference>
<proteinExistence type="inferred from homology"/>
<sequence>MNKKVVLAGGTGFVGQFLAAQLRDSGYQVLIISRQPGHIQWQDDKAIMEALNNADMLINLAGKSVNCRYNDQNKAEIFSSRLQTTKILGEAILKCSNPPELWINSSTGTIYRHAEDRAMTESTGEIGGGFSVDVATQWEQMFFSFNTPRTRQVALRMAIVLGKAGGVMGPFKNLVKFGLGGKQGNGRQKFSWIHIKDVLNIILFIKNNSQLAGVVNCSSPNPVDNQKLMQTLRESMNMKFGLPSPVWLLKMGAVLIKTETELILKSRWVIPERLTAAGFQFEYPDIKSAITNLLK</sequence>
<evidence type="ECO:0008006" key="6">
    <source>
        <dbReference type="Google" id="ProtNLM"/>
    </source>
</evidence>
<evidence type="ECO:0000256" key="1">
    <source>
        <dbReference type="ARBA" id="ARBA00009353"/>
    </source>
</evidence>
<keyword evidence="5" id="KW-1185">Reference proteome</keyword>
<reference evidence="4" key="1">
    <citation type="submission" date="2011-09" db="EMBL/GenBank/DDBJ databases">
        <title>The permanent draft genome of Mucilaginibacter paludis DSM 18603.</title>
        <authorList>
            <consortium name="US DOE Joint Genome Institute (JGI-PGF)"/>
            <person name="Lucas S."/>
            <person name="Han J."/>
            <person name="Lapidus A."/>
            <person name="Bruce D."/>
            <person name="Goodwin L."/>
            <person name="Pitluck S."/>
            <person name="Peters L."/>
            <person name="Kyrpides N."/>
            <person name="Mavromatis K."/>
            <person name="Ivanova N."/>
            <person name="Mikhailova N."/>
            <person name="Held B."/>
            <person name="Detter J.C."/>
            <person name="Tapia R."/>
            <person name="Han C."/>
            <person name="Land M."/>
            <person name="Hauser L."/>
            <person name="Markowitz V."/>
            <person name="Cheng J.-F."/>
            <person name="Hugenholtz P."/>
            <person name="Woyke T."/>
            <person name="Wu D."/>
            <person name="Tindall B."/>
            <person name="Brambilla E."/>
            <person name="Klenk H.-P."/>
            <person name="Eisen J.A."/>
        </authorList>
    </citation>
    <scope>NUCLEOTIDE SEQUENCE [LARGE SCALE GENOMIC DNA]</scope>
    <source>
        <strain evidence="4">DSM 18603</strain>
    </source>
</reference>
<dbReference type="NCBIfam" id="TIGR01777">
    <property type="entry name" value="yfcH"/>
    <property type="match status" value="1"/>
</dbReference>
<dbReference type="InterPro" id="IPR036291">
    <property type="entry name" value="NAD(P)-bd_dom_sf"/>
</dbReference>
<dbReference type="PANTHER" id="PTHR11092">
    <property type="entry name" value="SUGAR NUCLEOTIDE EPIMERASE RELATED"/>
    <property type="match status" value="1"/>
</dbReference>